<dbReference type="RefSeq" id="WP_310270177.1">
    <property type="nucleotide sequence ID" value="NZ_JAVDXU010000004.1"/>
</dbReference>
<evidence type="ECO:0000313" key="1">
    <source>
        <dbReference type="EMBL" id="MDR7271966.1"/>
    </source>
</evidence>
<dbReference type="Proteomes" id="UP001180453">
    <property type="component" value="Unassembled WGS sequence"/>
</dbReference>
<dbReference type="InterPro" id="IPR002763">
    <property type="entry name" value="DUF72"/>
</dbReference>
<gene>
    <name evidence="1" type="ORF">J2X20_004640</name>
</gene>
<dbReference type="SUPFAM" id="SSF117396">
    <property type="entry name" value="TM1631-like"/>
    <property type="match status" value="1"/>
</dbReference>
<sequence length="246" mass="27158">MSRPGRRADPPFPTVIATAGWSIPAKVAAGFPAEGSQLQRYAAVMNGVEINSSFYRPHQPKTYERWAASTPEHFRFAVKCPKQISHEARLEGADDLLARFADEVAALGEKGAVLLVQLPPSLRLDARVAGRFFKQAHAVFKGSIVCEPRHLSWFTPEAEQLLRDAEVARAAVDPAKWPGSSAPGGWVGLRYYRWHGSPRVYWSSYEEAWLQQAAQALPRDAACWCVFDNTASGAALQNALRLQAML</sequence>
<evidence type="ECO:0000313" key="2">
    <source>
        <dbReference type="Proteomes" id="UP001180453"/>
    </source>
</evidence>
<organism evidence="1 2">
    <name type="scientific">Roseateles saccharophilus</name>
    <name type="common">Pseudomonas saccharophila</name>
    <dbReference type="NCBI Taxonomy" id="304"/>
    <lineage>
        <taxon>Bacteria</taxon>
        <taxon>Pseudomonadati</taxon>
        <taxon>Pseudomonadota</taxon>
        <taxon>Betaproteobacteria</taxon>
        <taxon>Burkholderiales</taxon>
        <taxon>Sphaerotilaceae</taxon>
        <taxon>Roseateles</taxon>
    </lineage>
</organism>
<reference evidence="1 2" key="1">
    <citation type="submission" date="2023-07" db="EMBL/GenBank/DDBJ databases">
        <title>Sorghum-associated microbial communities from plants grown in Nebraska, USA.</title>
        <authorList>
            <person name="Schachtman D."/>
        </authorList>
    </citation>
    <scope>NUCLEOTIDE SEQUENCE [LARGE SCALE GENOMIC DNA]</scope>
    <source>
        <strain evidence="1 2">BE314</strain>
    </source>
</reference>
<dbReference type="Pfam" id="PF01904">
    <property type="entry name" value="DUF72"/>
    <property type="match status" value="1"/>
</dbReference>
<dbReference type="PANTHER" id="PTHR30348">
    <property type="entry name" value="UNCHARACTERIZED PROTEIN YECE"/>
    <property type="match status" value="1"/>
</dbReference>
<protein>
    <submittedName>
        <fullName evidence="1">Uncharacterized protein YecE (DUF72 family)</fullName>
    </submittedName>
</protein>
<keyword evidence="2" id="KW-1185">Reference proteome</keyword>
<dbReference type="Gene3D" id="3.20.20.410">
    <property type="entry name" value="Protein of unknown function UPF0759"/>
    <property type="match status" value="1"/>
</dbReference>
<name>A0ABU1YSY8_ROSSA</name>
<dbReference type="EMBL" id="JAVDXU010000004">
    <property type="protein sequence ID" value="MDR7271966.1"/>
    <property type="molecule type" value="Genomic_DNA"/>
</dbReference>
<proteinExistence type="predicted"/>
<dbReference type="InterPro" id="IPR036520">
    <property type="entry name" value="UPF0759_sf"/>
</dbReference>
<accession>A0ABU1YSY8</accession>
<dbReference type="PANTHER" id="PTHR30348:SF14">
    <property type="entry name" value="BLR8050 PROTEIN"/>
    <property type="match status" value="1"/>
</dbReference>
<comment type="caution">
    <text evidence="1">The sequence shown here is derived from an EMBL/GenBank/DDBJ whole genome shotgun (WGS) entry which is preliminary data.</text>
</comment>